<keyword evidence="1" id="KW-0489">Methyltransferase</keyword>
<dbReference type="SUPFAM" id="SSF53335">
    <property type="entry name" value="S-adenosyl-L-methionine-dependent methyltransferases"/>
    <property type="match status" value="1"/>
</dbReference>
<comment type="catalytic activity">
    <reaction evidence="1">
        <text>adenosine(2030) in 23S rRNA + S-adenosyl-L-methionine = N(6)-methyladenosine(2030) in 23S rRNA + S-adenosyl-L-homocysteine + H(+)</text>
        <dbReference type="Rhea" id="RHEA:43736"/>
        <dbReference type="Rhea" id="RHEA-COMP:10668"/>
        <dbReference type="Rhea" id="RHEA-COMP:10669"/>
        <dbReference type="ChEBI" id="CHEBI:15378"/>
        <dbReference type="ChEBI" id="CHEBI:57856"/>
        <dbReference type="ChEBI" id="CHEBI:59789"/>
        <dbReference type="ChEBI" id="CHEBI:74411"/>
        <dbReference type="ChEBI" id="CHEBI:74449"/>
        <dbReference type="EC" id="2.1.1.266"/>
    </reaction>
</comment>
<comment type="subunit">
    <text evidence="1">Monomer.</text>
</comment>
<keyword evidence="1" id="KW-0698">rRNA processing</keyword>
<comment type="similarity">
    <text evidence="1">Belongs to the RlmJ family.</text>
</comment>
<gene>
    <name evidence="1 2" type="primary">rlmJ</name>
    <name evidence="2" type="ORF">GCM10022404_27470</name>
</gene>
<evidence type="ECO:0000313" key="3">
    <source>
        <dbReference type="Proteomes" id="UP001399917"/>
    </source>
</evidence>
<comment type="caution">
    <text evidence="2">The sequence shown here is derived from an EMBL/GenBank/DDBJ whole genome shotgun (WGS) entry which is preliminary data.</text>
</comment>
<name>A0ABP7KFT4_9RHOB</name>
<accession>A0ABP7KFT4</accession>
<keyword evidence="1" id="KW-0949">S-adenosyl-L-methionine</keyword>
<feature type="binding site" evidence="1">
    <location>
        <position position="97"/>
    </location>
    <ligand>
        <name>S-adenosyl-L-methionine</name>
        <dbReference type="ChEBI" id="CHEBI:59789"/>
    </ligand>
</feature>
<keyword evidence="1" id="KW-0808">Transferase</keyword>
<dbReference type="PROSITE" id="PS00092">
    <property type="entry name" value="N6_MTASE"/>
    <property type="match status" value="1"/>
</dbReference>
<dbReference type="RefSeq" id="WP_344847977.1">
    <property type="nucleotide sequence ID" value="NZ_BAABDF010000007.1"/>
</dbReference>
<evidence type="ECO:0000256" key="1">
    <source>
        <dbReference type="HAMAP-Rule" id="MF_00934"/>
    </source>
</evidence>
<feature type="site" description="Interaction with substrate rRNA" evidence="1">
    <location>
        <position position="4"/>
    </location>
</feature>
<comment type="function">
    <text evidence="1">Specifically methylates the adenine in position 2030 of 23S rRNA.</text>
</comment>
<protein>
    <recommendedName>
        <fullName evidence="1">Ribosomal RNA large subunit methyltransferase J</fullName>
        <ecNumber evidence="1">2.1.1.266</ecNumber>
    </recommendedName>
    <alternativeName>
        <fullName evidence="1">23S rRNA (adenine(2030)-N6)-methyltransferase</fullName>
    </alternativeName>
    <alternativeName>
        <fullName evidence="1">23S rRNA m6A2030 methyltransferase</fullName>
    </alternativeName>
</protein>
<dbReference type="PANTHER" id="PTHR37426">
    <property type="entry name" value="RIBOSOMAL RNA LARGE SUBUNIT METHYLTRANSFERASE J"/>
    <property type="match status" value="1"/>
</dbReference>
<dbReference type="PANTHER" id="PTHR37426:SF1">
    <property type="entry name" value="RIBOSOMAL RNA LARGE SUBUNIT METHYLTRANSFERASE J"/>
    <property type="match status" value="1"/>
</dbReference>
<dbReference type="EMBL" id="BAABDF010000007">
    <property type="protein sequence ID" value="GAA3876245.1"/>
    <property type="molecule type" value="Genomic_DNA"/>
</dbReference>
<reference evidence="3" key="1">
    <citation type="journal article" date="2019" name="Int. J. Syst. Evol. Microbiol.">
        <title>The Global Catalogue of Microorganisms (GCM) 10K type strain sequencing project: providing services to taxonomists for standard genome sequencing and annotation.</title>
        <authorList>
            <consortium name="The Broad Institute Genomics Platform"/>
            <consortium name="The Broad Institute Genome Sequencing Center for Infectious Disease"/>
            <person name="Wu L."/>
            <person name="Ma J."/>
        </authorList>
    </citation>
    <scope>NUCLEOTIDE SEQUENCE [LARGE SCALE GENOMIC DNA]</scope>
    <source>
        <strain evidence="3">JCM 17190</strain>
    </source>
</reference>
<dbReference type="InterPro" id="IPR029063">
    <property type="entry name" value="SAM-dependent_MTases_sf"/>
</dbReference>
<sequence length="257" mass="28237">MLSYQHGFHAGNAADVHKHALLSAALAYMTQKDKPITYLETHAGRGLYDLAGPQATKTGEAAAGIKRLLASFAPDHPYRRALESVRGEHGPDAYPGSPLLASHLLRHTDSLHLAELHPQEFEHLERVMWSRGAHLYQTDGFALAQSLCPPTPRRGMILIDPPYEIKKDYETIPKFLEKLHAKWNVGVIALWYPMLSNGAHAGMARALDTLDLQGAMHHQVAFAAAKEGHGMIGSGMFFANTPYGLADEATRLTTLFT</sequence>
<dbReference type="InterPro" id="IPR007473">
    <property type="entry name" value="RlmJ"/>
</dbReference>
<dbReference type="Gene3D" id="3.40.50.150">
    <property type="entry name" value="Vaccinia Virus protein VP39"/>
    <property type="match status" value="1"/>
</dbReference>
<feature type="binding site" evidence="1">
    <location>
        <begin position="139"/>
        <end position="140"/>
    </location>
    <ligand>
        <name>S-adenosyl-L-methionine</name>
        <dbReference type="ChEBI" id="CHEBI:59789"/>
    </ligand>
</feature>
<feature type="binding site" evidence="1">
    <location>
        <position position="42"/>
    </location>
    <ligand>
        <name>S-adenosyl-L-methionine</name>
        <dbReference type="ChEBI" id="CHEBI:59789"/>
    </ligand>
</feature>
<evidence type="ECO:0000313" key="2">
    <source>
        <dbReference type="EMBL" id="GAA3876245.1"/>
    </source>
</evidence>
<dbReference type="EC" id="2.1.1.266" evidence="1"/>
<keyword evidence="3" id="KW-1185">Reference proteome</keyword>
<dbReference type="Proteomes" id="UP001399917">
    <property type="component" value="Unassembled WGS sequence"/>
</dbReference>
<feature type="active site" description="Proton acceptor" evidence="1">
    <location>
        <position position="160"/>
    </location>
</feature>
<dbReference type="Pfam" id="PF04378">
    <property type="entry name" value="RsmJ"/>
    <property type="match status" value="1"/>
</dbReference>
<feature type="binding site" evidence="1">
    <location>
        <position position="160"/>
    </location>
    <ligand>
        <name>S-adenosyl-L-methionine</name>
        <dbReference type="ChEBI" id="CHEBI:59789"/>
    </ligand>
</feature>
<feature type="binding site" evidence="1">
    <location>
        <position position="19"/>
    </location>
    <ligand>
        <name>S-adenosyl-L-methionine</name>
        <dbReference type="ChEBI" id="CHEBI:59789"/>
    </ligand>
</feature>
<organism evidence="2 3">
    <name type="scientific">Celeribacter arenosi</name>
    <dbReference type="NCBI Taxonomy" id="792649"/>
    <lineage>
        <taxon>Bacteria</taxon>
        <taxon>Pseudomonadati</taxon>
        <taxon>Pseudomonadota</taxon>
        <taxon>Alphaproteobacteria</taxon>
        <taxon>Rhodobacterales</taxon>
        <taxon>Roseobacteraceae</taxon>
        <taxon>Celeribacter</taxon>
    </lineage>
</organism>
<feature type="binding site" evidence="1">
    <location>
        <position position="115"/>
    </location>
    <ligand>
        <name>S-adenosyl-L-methionine</name>
        <dbReference type="ChEBI" id="CHEBI:59789"/>
    </ligand>
</feature>
<proteinExistence type="inferred from homology"/>
<dbReference type="HAMAP" id="MF_00934">
    <property type="entry name" value="23SrRNA_methyltr_J"/>
    <property type="match status" value="1"/>
</dbReference>
<keyword evidence="1" id="KW-0694">RNA-binding</keyword>
<dbReference type="InterPro" id="IPR002052">
    <property type="entry name" value="DNA_methylase_N6_adenine_CS"/>
</dbReference>